<sequence length="1182" mass="127073">MLTARPSLHTMSIEDEEHLLLFDSVEDWDEFEQRVDASLAKDSKHKDKDNSKDNSKGKDTDSNDSLEQLGQHSPRSLTLPTIGMTCQSCVNAITSVLTSSPGIIHVKVSLSEKQTEVKYDPTLIQPGQIKEAIEDCGFDVPFDTDSNLAVSPAAVSVPSTPSMSASNSLLHATNGSRSYVPSPKSPIPTSWQSSHTRADVSASSKTPSDLSHAPLSSESIDQSSLQALKTAQLSVRGMTCASCVASIEKSLKDAPGLISIKVALLAERATIEYVDGLTTPLEIAGRIDDIGFEAAPIIERRKDHVDLQIYGMTCASCVNSIEGELRNMPGIISASVSLTMQAAKVEYDNQVLGVRDIVERIEDMGFDALLAERSQNAQIESLGRKKEVAEWKRALVTGFTFAFPVFILCMVMPMFEWGRSIYNIHLAFGLALGDVLAFFLTIPVQFGIGMRFILSAYKSVKHGVATMDVLISLGTLSAFTFSSFSMLYSMFDPQHRPAAVFFDTSSMLITFVTFGRYLENLAKGQTSAALSKLLCLTPSTCTIYLLDPKTRERIGEKKIPSELVQKGDLIKVVPGDKIPTDGVLVRGHSTVDESMVTGEVEPITKTVGSSVIGGTVNGLGTFDMEAVRVGTETALAQIVQLVEDAQTSKAPIQAYADKIAGYFVPTVILMALLTFTIWMIISHTVADERLPMIFKHEPSKFVACLKLCISVIVVACPCALGLSTPTAVMVGTGVGAEHGILIKSGRALEAAHRVTKVVFDKTGTLTVGKLVVASWNMYKPSRPGSMSFTLSSTPGSPGGPLPGLDTTSLGHLSPNPLSDDEFFTLVGAAESVSEHPLGRAISQYAKDLLQVTTFSASVKDFSSTTGLGIECTVEMPSSRTDYKVVIGNKSWLVDHGIRLPSSLATDQNTQERAGRTTVLVAVNGMFIGFISLSDTIKPEAARTVARLQQMGIQVAMVTGDQPLVAQVIASECGIHDVHAGVSPTGKTKIVSVMQSQGHSVAMIGDGINDSPALAQSDLGIALVSGSDIAMEAADMVLMRGDLTDVVAAVDLCKTIFRRIRYNFAWACIYNLLGVPFAMGIFLPWGYHLHPMMAGLLMAFSSVSVVFSSLLLKQWSKPRLDEASGRQGTVHGIQEWLCIKKDQLARAWGSHFARSSLKGGNSAGGYMRVDMADDEEAEMTDLA</sequence>
<keyword evidence="7" id="KW-0677">Repeat</keyword>
<evidence type="ECO:0000313" key="21">
    <source>
        <dbReference type="EMBL" id="KAG9323788.1"/>
    </source>
</evidence>
<evidence type="ECO:0000256" key="8">
    <source>
        <dbReference type="ARBA" id="ARBA00022741"/>
    </source>
</evidence>
<evidence type="ECO:0000256" key="13">
    <source>
        <dbReference type="ARBA" id="ARBA00022989"/>
    </source>
</evidence>
<feature type="transmembrane region" description="Helical" evidence="19">
    <location>
        <begin position="659"/>
        <end position="681"/>
    </location>
</feature>
<dbReference type="FunFam" id="3.30.70.100:FF:000001">
    <property type="entry name" value="ATPase copper transporting beta"/>
    <property type="match status" value="3"/>
</dbReference>
<feature type="region of interest" description="Disordered" evidence="18">
    <location>
        <begin position="174"/>
        <end position="217"/>
    </location>
</feature>
<feature type="transmembrane region" description="Helical" evidence="19">
    <location>
        <begin position="701"/>
        <end position="722"/>
    </location>
</feature>
<dbReference type="InterPro" id="IPR044492">
    <property type="entry name" value="P_typ_ATPase_HD_dom"/>
</dbReference>
<keyword evidence="14" id="KW-0186">Copper</keyword>
<dbReference type="SFLD" id="SFLDG00002">
    <property type="entry name" value="C1.7:_P-type_atpase_like"/>
    <property type="match status" value="1"/>
</dbReference>
<evidence type="ECO:0000256" key="2">
    <source>
        <dbReference type="ARBA" id="ARBA00006024"/>
    </source>
</evidence>
<dbReference type="Gene3D" id="3.40.1110.10">
    <property type="entry name" value="Calcium-transporting ATPase, cytoplasmic domain N"/>
    <property type="match status" value="1"/>
</dbReference>
<dbReference type="GO" id="GO:0016887">
    <property type="term" value="F:ATP hydrolysis activity"/>
    <property type="evidence" value="ECO:0007669"/>
    <property type="project" value="InterPro"/>
</dbReference>
<dbReference type="Gene3D" id="2.70.150.10">
    <property type="entry name" value="Calcium-transporting ATPase, cytoplasmic transduction domain A"/>
    <property type="match status" value="1"/>
</dbReference>
<dbReference type="NCBIfam" id="TIGR00003">
    <property type="entry name" value="copper ion binding protein"/>
    <property type="match status" value="2"/>
</dbReference>
<dbReference type="GO" id="GO:0055070">
    <property type="term" value="P:copper ion homeostasis"/>
    <property type="evidence" value="ECO:0007669"/>
    <property type="project" value="TreeGrafter"/>
</dbReference>
<dbReference type="GO" id="GO:0016020">
    <property type="term" value="C:membrane"/>
    <property type="evidence" value="ECO:0007669"/>
    <property type="project" value="InterPro"/>
</dbReference>
<dbReference type="FunFam" id="2.70.150.10:FF:000002">
    <property type="entry name" value="Copper-transporting ATPase 1, putative"/>
    <property type="match status" value="1"/>
</dbReference>
<keyword evidence="11" id="KW-0460">Magnesium</keyword>
<accession>A0A9P8A2U3</accession>
<dbReference type="PRINTS" id="PR00942">
    <property type="entry name" value="CUATPASEI"/>
</dbReference>
<evidence type="ECO:0000256" key="15">
    <source>
        <dbReference type="ARBA" id="ARBA00023065"/>
    </source>
</evidence>
<dbReference type="InterPro" id="IPR018303">
    <property type="entry name" value="ATPase_P-typ_P_site"/>
</dbReference>
<dbReference type="AlphaFoldDB" id="A0A9P8A2U3"/>
<evidence type="ECO:0000256" key="19">
    <source>
        <dbReference type="SAM" id="Phobius"/>
    </source>
</evidence>
<dbReference type="PANTHER" id="PTHR43520">
    <property type="entry name" value="ATP7, ISOFORM B"/>
    <property type="match status" value="1"/>
</dbReference>
<dbReference type="PRINTS" id="PR00119">
    <property type="entry name" value="CATATPASE"/>
</dbReference>
<dbReference type="PROSITE" id="PS50846">
    <property type="entry name" value="HMA_2"/>
    <property type="match status" value="3"/>
</dbReference>
<evidence type="ECO:0000256" key="3">
    <source>
        <dbReference type="ARBA" id="ARBA00012517"/>
    </source>
</evidence>
<dbReference type="SUPFAM" id="SSF81653">
    <property type="entry name" value="Calcium ATPase, transduction domain A"/>
    <property type="match status" value="1"/>
</dbReference>
<dbReference type="GO" id="GO:0140581">
    <property type="term" value="F:P-type monovalent copper transporter activity"/>
    <property type="evidence" value="ECO:0007669"/>
    <property type="project" value="UniProtKB-EC"/>
</dbReference>
<feature type="domain" description="HMA" evidence="20">
    <location>
        <begin position="229"/>
        <end position="295"/>
    </location>
</feature>
<feature type="transmembrane region" description="Helical" evidence="19">
    <location>
        <begin position="497"/>
        <end position="518"/>
    </location>
</feature>
<dbReference type="GO" id="GO:0012505">
    <property type="term" value="C:endomembrane system"/>
    <property type="evidence" value="ECO:0007669"/>
    <property type="project" value="UniProtKB-SubCell"/>
</dbReference>
<keyword evidence="4" id="KW-0813">Transport</keyword>
<dbReference type="InterPro" id="IPR017969">
    <property type="entry name" value="Heavy-metal-associated_CS"/>
</dbReference>
<dbReference type="PROSITE" id="PS01047">
    <property type="entry name" value="HMA_1"/>
    <property type="match status" value="2"/>
</dbReference>
<organism evidence="21 22">
    <name type="scientific">Mortierella alpina</name>
    <name type="common">Oleaginous fungus</name>
    <name type="synonym">Mortierella renispora</name>
    <dbReference type="NCBI Taxonomy" id="64518"/>
    <lineage>
        <taxon>Eukaryota</taxon>
        <taxon>Fungi</taxon>
        <taxon>Fungi incertae sedis</taxon>
        <taxon>Mucoromycota</taxon>
        <taxon>Mortierellomycotina</taxon>
        <taxon>Mortierellomycetes</taxon>
        <taxon>Mortierellales</taxon>
        <taxon>Mortierellaceae</taxon>
        <taxon>Mortierella</taxon>
    </lineage>
</organism>
<dbReference type="SFLD" id="SFLDS00003">
    <property type="entry name" value="Haloacid_Dehalogenase"/>
    <property type="match status" value="1"/>
</dbReference>
<keyword evidence="6" id="KW-0479">Metal-binding</keyword>
<dbReference type="InterPro" id="IPR023298">
    <property type="entry name" value="ATPase_P-typ_TM_dom_sf"/>
</dbReference>
<feature type="transmembrane region" description="Helical" evidence="19">
    <location>
        <begin position="1063"/>
        <end position="1086"/>
    </location>
</feature>
<comment type="subcellular location">
    <subcellularLocation>
        <location evidence="1">Endomembrane system</location>
        <topology evidence="1">Multi-pass membrane protein</topology>
    </subcellularLocation>
</comment>
<keyword evidence="10" id="KW-0067">ATP-binding</keyword>
<dbReference type="Proteomes" id="UP000717515">
    <property type="component" value="Unassembled WGS sequence"/>
</dbReference>
<evidence type="ECO:0000256" key="16">
    <source>
        <dbReference type="ARBA" id="ARBA00023136"/>
    </source>
</evidence>
<keyword evidence="9" id="KW-0187">Copper transport</keyword>
<gene>
    <name evidence="21" type="ORF">KVV02_000841</name>
</gene>
<dbReference type="InterPro" id="IPR006121">
    <property type="entry name" value="HMA_dom"/>
</dbReference>
<evidence type="ECO:0000256" key="7">
    <source>
        <dbReference type="ARBA" id="ARBA00022737"/>
    </source>
</evidence>
<dbReference type="InterPro" id="IPR008250">
    <property type="entry name" value="ATPase_P-typ_transduc_dom_A_sf"/>
</dbReference>
<dbReference type="InterPro" id="IPR059000">
    <property type="entry name" value="ATPase_P-type_domA"/>
</dbReference>
<evidence type="ECO:0000256" key="1">
    <source>
        <dbReference type="ARBA" id="ARBA00004127"/>
    </source>
</evidence>
<feature type="compositionally biased region" description="Polar residues" evidence="18">
    <location>
        <begin position="66"/>
        <end position="77"/>
    </location>
</feature>
<evidence type="ECO:0000256" key="10">
    <source>
        <dbReference type="ARBA" id="ARBA00022840"/>
    </source>
</evidence>
<dbReference type="InterPro" id="IPR023214">
    <property type="entry name" value="HAD_sf"/>
</dbReference>
<evidence type="ECO:0000256" key="18">
    <source>
        <dbReference type="SAM" id="MobiDB-lite"/>
    </source>
</evidence>
<dbReference type="Gene3D" id="3.30.70.100">
    <property type="match status" value="3"/>
</dbReference>
<feature type="compositionally biased region" description="Basic and acidic residues" evidence="18">
    <location>
        <begin position="37"/>
        <end position="61"/>
    </location>
</feature>
<reference evidence="21" key="1">
    <citation type="submission" date="2021-07" db="EMBL/GenBank/DDBJ databases">
        <title>Draft genome of Mortierella alpina, strain LL118, isolated from an aspen leaf litter sample.</title>
        <authorList>
            <person name="Yang S."/>
            <person name="Vinatzer B.A."/>
        </authorList>
    </citation>
    <scope>NUCLEOTIDE SEQUENCE</scope>
    <source>
        <strain evidence="21">LL118</strain>
    </source>
</reference>
<feature type="region of interest" description="Disordered" evidence="18">
    <location>
        <begin position="37"/>
        <end position="77"/>
    </location>
</feature>
<keyword evidence="8" id="KW-0547">Nucleotide-binding</keyword>
<dbReference type="CDD" id="cd02094">
    <property type="entry name" value="P-type_ATPase_Cu-like"/>
    <property type="match status" value="1"/>
</dbReference>
<feature type="transmembrane region" description="Helical" evidence="19">
    <location>
        <begin position="469"/>
        <end position="491"/>
    </location>
</feature>
<dbReference type="InterPro" id="IPR036412">
    <property type="entry name" value="HAD-like_sf"/>
</dbReference>
<dbReference type="Pfam" id="PF00702">
    <property type="entry name" value="Hydrolase"/>
    <property type="match status" value="1"/>
</dbReference>
<dbReference type="SUPFAM" id="SSF55008">
    <property type="entry name" value="HMA, heavy metal-associated domain"/>
    <property type="match status" value="3"/>
</dbReference>
<keyword evidence="16 19" id="KW-0472">Membrane</keyword>
<feature type="transmembrane region" description="Helical" evidence="19">
    <location>
        <begin position="1092"/>
        <end position="1111"/>
    </location>
</feature>
<dbReference type="PANTHER" id="PTHR43520:SF8">
    <property type="entry name" value="P-TYPE CU(+) TRANSPORTER"/>
    <property type="match status" value="1"/>
</dbReference>
<dbReference type="InterPro" id="IPR036163">
    <property type="entry name" value="HMA_dom_sf"/>
</dbReference>
<keyword evidence="15" id="KW-0406">Ion transport</keyword>
<feature type="domain" description="HMA" evidence="20">
    <location>
        <begin position="75"/>
        <end position="141"/>
    </location>
</feature>
<dbReference type="SUPFAM" id="SSF81665">
    <property type="entry name" value="Calcium ATPase, transmembrane domain M"/>
    <property type="match status" value="1"/>
</dbReference>
<dbReference type="PROSITE" id="PS00154">
    <property type="entry name" value="ATPASE_E1_E2"/>
    <property type="match status" value="1"/>
</dbReference>
<dbReference type="EMBL" id="JAIFTL010000088">
    <property type="protein sequence ID" value="KAG9323788.1"/>
    <property type="molecule type" value="Genomic_DNA"/>
</dbReference>
<evidence type="ECO:0000256" key="11">
    <source>
        <dbReference type="ARBA" id="ARBA00022842"/>
    </source>
</evidence>
<evidence type="ECO:0000256" key="17">
    <source>
        <dbReference type="ARBA" id="ARBA00080126"/>
    </source>
</evidence>
<dbReference type="Pfam" id="PF00403">
    <property type="entry name" value="HMA"/>
    <property type="match status" value="3"/>
</dbReference>
<dbReference type="GO" id="GO:0005507">
    <property type="term" value="F:copper ion binding"/>
    <property type="evidence" value="ECO:0007669"/>
    <property type="project" value="InterPro"/>
</dbReference>
<evidence type="ECO:0000313" key="22">
    <source>
        <dbReference type="Proteomes" id="UP000717515"/>
    </source>
</evidence>
<feature type="domain" description="HMA" evidence="20">
    <location>
        <begin position="303"/>
        <end position="369"/>
    </location>
</feature>
<dbReference type="NCBIfam" id="TIGR01494">
    <property type="entry name" value="ATPase_P-type"/>
    <property type="match status" value="2"/>
</dbReference>
<evidence type="ECO:0000256" key="9">
    <source>
        <dbReference type="ARBA" id="ARBA00022796"/>
    </source>
</evidence>
<protein>
    <recommendedName>
        <fullName evidence="3">P-type Cu(+) transporter</fullName>
        <ecNumber evidence="3">7.2.2.8</ecNumber>
    </recommendedName>
    <alternativeName>
        <fullName evidence="17">Cu(2+)-ATPase</fullName>
    </alternativeName>
</protein>
<evidence type="ECO:0000259" key="20">
    <source>
        <dbReference type="PROSITE" id="PS50846"/>
    </source>
</evidence>
<evidence type="ECO:0000256" key="5">
    <source>
        <dbReference type="ARBA" id="ARBA00022692"/>
    </source>
</evidence>
<name>A0A9P8A2U3_MORAP</name>
<evidence type="ECO:0000256" key="14">
    <source>
        <dbReference type="ARBA" id="ARBA00023008"/>
    </source>
</evidence>
<dbReference type="SFLD" id="SFLDF00027">
    <property type="entry name" value="p-type_atpase"/>
    <property type="match status" value="1"/>
</dbReference>
<dbReference type="InterPro" id="IPR001757">
    <property type="entry name" value="P_typ_ATPase"/>
</dbReference>
<dbReference type="Pfam" id="PF00122">
    <property type="entry name" value="E1-E2_ATPase"/>
    <property type="match status" value="1"/>
</dbReference>
<keyword evidence="5 19" id="KW-0812">Transmembrane</keyword>
<dbReference type="InterPro" id="IPR006122">
    <property type="entry name" value="HMA_Cu_ion-bd"/>
</dbReference>
<dbReference type="CDD" id="cd00371">
    <property type="entry name" value="HMA"/>
    <property type="match status" value="3"/>
</dbReference>
<dbReference type="GO" id="GO:0043682">
    <property type="term" value="F:P-type divalent copper transporter activity"/>
    <property type="evidence" value="ECO:0007669"/>
    <property type="project" value="TreeGrafter"/>
</dbReference>
<feature type="transmembrane region" description="Helical" evidence="19">
    <location>
        <begin position="394"/>
        <end position="415"/>
    </location>
</feature>
<feature type="transmembrane region" description="Helical" evidence="19">
    <location>
        <begin position="435"/>
        <end position="457"/>
    </location>
</feature>
<dbReference type="InterPro" id="IPR023299">
    <property type="entry name" value="ATPase_P-typ_cyto_dom_N"/>
</dbReference>
<evidence type="ECO:0000256" key="6">
    <source>
        <dbReference type="ARBA" id="ARBA00022723"/>
    </source>
</evidence>
<evidence type="ECO:0000256" key="4">
    <source>
        <dbReference type="ARBA" id="ARBA00022448"/>
    </source>
</evidence>
<dbReference type="Gene3D" id="3.40.50.1000">
    <property type="entry name" value="HAD superfamily/HAD-like"/>
    <property type="match status" value="1"/>
</dbReference>
<feature type="compositionally biased region" description="Polar residues" evidence="18">
    <location>
        <begin position="187"/>
        <end position="217"/>
    </location>
</feature>
<comment type="similarity">
    <text evidence="2">Belongs to the cation transport ATPase (P-type) (TC 3.A.3) family. Type IB subfamily.</text>
</comment>
<keyword evidence="13 19" id="KW-1133">Transmembrane helix</keyword>
<dbReference type="EC" id="7.2.2.8" evidence="3"/>
<keyword evidence="12" id="KW-1278">Translocase</keyword>
<dbReference type="GO" id="GO:0005524">
    <property type="term" value="F:ATP binding"/>
    <property type="evidence" value="ECO:0007669"/>
    <property type="project" value="UniProtKB-KW"/>
</dbReference>
<evidence type="ECO:0000256" key="12">
    <source>
        <dbReference type="ARBA" id="ARBA00022967"/>
    </source>
</evidence>
<dbReference type="FunFam" id="3.40.50.1000:FF:000144">
    <property type="entry name" value="copper-transporting ATPase 1 isoform X2"/>
    <property type="match status" value="1"/>
</dbReference>
<dbReference type="SUPFAM" id="SSF56784">
    <property type="entry name" value="HAD-like"/>
    <property type="match status" value="1"/>
</dbReference>
<comment type="caution">
    <text evidence="21">The sequence shown here is derived from an EMBL/GenBank/DDBJ whole genome shotgun (WGS) entry which is preliminary data.</text>
</comment>
<proteinExistence type="inferred from homology"/>